<dbReference type="Gene3D" id="3.90.550.10">
    <property type="entry name" value="Spore Coat Polysaccharide Biosynthesis Protein SpsA, Chain A"/>
    <property type="match status" value="1"/>
</dbReference>
<dbReference type="PANTHER" id="PTHR43630:SF2">
    <property type="entry name" value="GLYCOSYLTRANSFERASE"/>
    <property type="match status" value="1"/>
</dbReference>
<dbReference type="SUPFAM" id="SSF53448">
    <property type="entry name" value="Nucleotide-diphospho-sugar transferases"/>
    <property type="match status" value="1"/>
</dbReference>
<dbReference type="EMBL" id="FNFE01000006">
    <property type="protein sequence ID" value="SDK72268.1"/>
    <property type="molecule type" value="Genomic_DNA"/>
</dbReference>
<feature type="domain" description="Glycosyltransferase 2-like" evidence="1">
    <location>
        <begin position="19"/>
        <end position="145"/>
    </location>
</feature>
<keyword evidence="3" id="KW-1185">Reference proteome</keyword>
<proteinExistence type="predicted"/>
<organism evidence="2 3">
    <name type="scientific">Natronorubrum texcoconense</name>
    <dbReference type="NCBI Taxonomy" id="1095776"/>
    <lineage>
        <taxon>Archaea</taxon>
        <taxon>Methanobacteriati</taxon>
        <taxon>Methanobacteriota</taxon>
        <taxon>Stenosarchaea group</taxon>
        <taxon>Halobacteria</taxon>
        <taxon>Halobacteriales</taxon>
        <taxon>Natrialbaceae</taxon>
        <taxon>Natronorubrum</taxon>
    </lineage>
</organism>
<protein>
    <submittedName>
        <fullName evidence="2">Glycosyltransferase involved in cell wall bisynthesis</fullName>
    </submittedName>
</protein>
<dbReference type="InterPro" id="IPR001173">
    <property type="entry name" value="Glyco_trans_2-like"/>
</dbReference>
<dbReference type="PANTHER" id="PTHR43630">
    <property type="entry name" value="POLY-BETA-1,6-N-ACETYL-D-GLUCOSAMINE SYNTHASE"/>
    <property type="match status" value="1"/>
</dbReference>
<dbReference type="Proteomes" id="UP000198882">
    <property type="component" value="Unassembled WGS sequence"/>
</dbReference>
<evidence type="ECO:0000259" key="1">
    <source>
        <dbReference type="Pfam" id="PF00535"/>
    </source>
</evidence>
<sequence length="282" mass="32867">MRSATTDERMDERETLPISVCITTKDNADIIRRCLESVHDWTDEIVVVDSDSRDGTIEICEEYGASVYQHEFKGFGDIKTKSIAHATNDWVLILDSDEEVPPALRREIFDVFGSTGIVGFYIRKREHILGAWSHQYHVKQPVLARKEALYYQQEHLWERPAIRDEYAERTRDLEHALNNYTVDRVSERETKMMQYSALEALQIVELDKRDGAAVLLAKGIGAALYRLVVGRAVLDGYRGFYMAFTDVNHYVTTYAKIRDIERLRNRRPEDWKEIWLEEECGR</sequence>
<evidence type="ECO:0000313" key="3">
    <source>
        <dbReference type="Proteomes" id="UP000198882"/>
    </source>
</evidence>
<gene>
    <name evidence="2" type="ORF">SAMN04515672_3798</name>
</gene>
<reference evidence="3" key="1">
    <citation type="submission" date="2016-10" db="EMBL/GenBank/DDBJ databases">
        <authorList>
            <person name="Varghese N."/>
            <person name="Submissions S."/>
        </authorList>
    </citation>
    <scope>NUCLEOTIDE SEQUENCE [LARGE SCALE GENOMIC DNA]</scope>
    <source>
        <strain evidence="3">B4,CECT 8067,JCM 17497</strain>
    </source>
</reference>
<dbReference type="AlphaFoldDB" id="A0A1G9E832"/>
<accession>A0A1G9E832</accession>
<dbReference type="RefSeq" id="WP_090310576.1">
    <property type="nucleotide sequence ID" value="NZ_FNFE01000006.1"/>
</dbReference>
<evidence type="ECO:0000313" key="2">
    <source>
        <dbReference type="EMBL" id="SDK72268.1"/>
    </source>
</evidence>
<keyword evidence="2" id="KW-0808">Transferase</keyword>
<dbReference type="STRING" id="1095776.SAMN04515672_3798"/>
<dbReference type="CDD" id="cd02511">
    <property type="entry name" value="Beta4Glucosyltransferase"/>
    <property type="match status" value="1"/>
</dbReference>
<dbReference type="GO" id="GO:0016740">
    <property type="term" value="F:transferase activity"/>
    <property type="evidence" value="ECO:0007669"/>
    <property type="project" value="UniProtKB-KW"/>
</dbReference>
<dbReference type="Pfam" id="PF00535">
    <property type="entry name" value="Glycos_transf_2"/>
    <property type="match status" value="1"/>
</dbReference>
<dbReference type="OrthoDB" id="46222at2157"/>
<name>A0A1G9E832_9EURY</name>
<dbReference type="InterPro" id="IPR029044">
    <property type="entry name" value="Nucleotide-diphossugar_trans"/>
</dbReference>